<accession>A0A7L6B5R7</accession>
<feature type="compositionally biased region" description="Low complexity" evidence="1">
    <location>
        <begin position="48"/>
        <end position="66"/>
    </location>
</feature>
<evidence type="ECO:0000256" key="1">
    <source>
        <dbReference type="SAM" id="MobiDB-lite"/>
    </source>
</evidence>
<keyword evidence="3" id="KW-1185">Reference proteome</keyword>
<reference evidence="3" key="1">
    <citation type="submission" date="2020-07" db="EMBL/GenBank/DDBJ databases">
        <title>A new Micromonospora strain with potent antibiotic activity isolated from the microbiome of a mid-Atlantic deep-sea sponge.</title>
        <authorList>
            <person name="Back C.R."/>
            <person name="Stennett H.L."/>
            <person name="Williams S.E."/>
            <person name="Wang L."/>
            <person name="Ojeda Gomez J."/>
            <person name="Abdulle O.M."/>
            <person name="Duffy T."/>
            <person name="Hendry K.R."/>
            <person name="Powell D."/>
            <person name="Stach J.E."/>
            <person name="Essex-Lopresti A.E."/>
            <person name="Willis C.L."/>
            <person name="Curnow P."/>
            <person name="Race P.R."/>
        </authorList>
    </citation>
    <scope>NUCLEOTIDE SEQUENCE [LARGE SCALE GENOMIC DNA]</scope>
    <source>
        <strain evidence="3">28ISP2-46</strain>
    </source>
</reference>
<dbReference type="Proteomes" id="UP000510844">
    <property type="component" value="Chromosome"/>
</dbReference>
<dbReference type="KEGG" id="mfeu:H1D33_29460"/>
<sequence>MTEPPRGAAPRTSFWQSMAGMLTAVAALITALVGVAAFLHQVTGGGSAAPPATRSSASSAPPRAAGQETSPPPVTAPEGAAAGPFDLLFNNNGVDLDADPPRVATRPDTGIDIYDGGGSIQSYPVWAGLARWSRAGTPTREDCLALLNGFATIDSTYRKGSRYCVHTREEVHVAFVEFVAPVEAGWKIRVTVWPGTAD</sequence>
<dbReference type="EMBL" id="CP059322">
    <property type="protein sequence ID" value="QLQ37296.1"/>
    <property type="molecule type" value="Genomic_DNA"/>
</dbReference>
<name>A0A7L6B5R7_9ACTN</name>
<evidence type="ECO:0000313" key="3">
    <source>
        <dbReference type="Proteomes" id="UP000510844"/>
    </source>
</evidence>
<evidence type="ECO:0000313" key="2">
    <source>
        <dbReference type="EMBL" id="QLQ37296.1"/>
    </source>
</evidence>
<feature type="region of interest" description="Disordered" evidence="1">
    <location>
        <begin position="44"/>
        <end position="82"/>
    </location>
</feature>
<protein>
    <submittedName>
        <fullName evidence="2">Uncharacterized protein</fullName>
    </submittedName>
</protein>
<gene>
    <name evidence="2" type="ORF">H1D33_29460</name>
</gene>
<proteinExistence type="predicted"/>
<dbReference type="RefSeq" id="WP_181569785.1">
    <property type="nucleotide sequence ID" value="NZ_CP059322.2"/>
</dbReference>
<reference evidence="2 3" key="2">
    <citation type="journal article" date="2021" name="Mar. Drugs">
        <title>A New Micromonospora Strain with Antibiotic Activity Isolated from the Microbiome of a Mid-Atlantic Deep-Sea Sponge.</title>
        <authorList>
            <person name="Back C.R."/>
            <person name="Stennett H.L."/>
            <person name="Williams S.E."/>
            <person name="Wang L."/>
            <person name="Ojeda Gomez J."/>
            <person name="Abdulle O.M."/>
            <person name="Duffy T."/>
            <person name="Neal C."/>
            <person name="Mantell J."/>
            <person name="Jepson M.A."/>
            <person name="Hendry K.R."/>
            <person name="Powell D."/>
            <person name="Stach J.E.M."/>
            <person name="Essex-Lopresti A.E."/>
            <person name="Willis C.L."/>
            <person name="Curnow P."/>
            <person name="Race P.R."/>
        </authorList>
    </citation>
    <scope>NUCLEOTIDE SEQUENCE [LARGE SCALE GENOMIC DNA]</scope>
    <source>
        <strain evidence="2 3">28ISP2-46</strain>
    </source>
</reference>
<organism evidence="2 3">
    <name type="scientific">Micromonospora robiginosa</name>
    <dbReference type="NCBI Taxonomy" id="2749844"/>
    <lineage>
        <taxon>Bacteria</taxon>
        <taxon>Bacillati</taxon>
        <taxon>Actinomycetota</taxon>
        <taxon>Actinomycetes</taxon>
        <taxon>Micromonosporales</taxon>
        <taxon>Micromonosporaceae</taxon>
        <taxon>Micromonospora</taxon>
    </lineage>
</organism>
<dbReference type="AlphaFoldDB" id="A0A7L6B5R7"/>